<sequence>MPVYFTCSVCILISCCVTKLFYRMDNERDIFNDGFG</sequence>
<protein>
    <submittedName>
        <fullName evidence="1">Uncharacterized protein</fullName>
    </submittedName>
</protein>
<accession>A0A0E9TPE4</accession>
<evidence type="ECO:0000313" key="1">
    <source>
        <dbReference type="EMBL" id="JAH55312.1"/>
    </source>
</evidence>
<dbReference type="EMBL" id="GBXM01053265">
    <property type="protein sequence ID" value="JAH55312.1"/>
    <property type="molecule type" value="Transcribed_RNA"/>
</dbReference>
<name>A0A0E9TPE4_ANGAN</name>
<proteinExistence type="predicted"/>
<dbReference type="AlphaFoldDB" id="A0A0E9TPE4"/>
<organism evidence="1">
    <name type="scientific">Anguilla anguilla</name>
    <name type="common">European freshwater eel</name>
    <name type="synonym">Muraena anguilla</name>
    <dbReference type="NCBI Taxonomy" id="7936"/>
    <lineage>
        <taxon>Eukaryota</taxon>
        <taxon>Metazoa</taxon>
        <taxon>Chordata</taxon>
        <taxon>Craniata</taxon>
        <taxon>Vertebrata</taxon>
        <taxon>Euteleostomi</taxon>
        <taxon>Actinopterygii</taxon>
        <taxon>Neopterygii</taxon>
        <taxon>Teleostei</taxon>
        <taxon>Anguilliformes</taxon>
        <taxon>Anguillidae</taxon>
        <taxon>Anguilla</taxon>
    </lineage>
</organism>
<reference evidence="1" key="2">
    <citation type="journal article" date="2015" name="Fish Shellfish Immunol.">
        <title>Early steps in the European eel (Anguilla anguilla)-Vibrio vulnificus interaction in the gills: Role of the RtxA13 toxin.</title>
        <authorList>
            <person name="Callol A."/>
            <person name="Pajuelo D."/>
            <person name="Ebbesson L."/>
            <person name="Teles M."/>
            <person name="MacKenzie S."/>
            <person name="Amaro C."/>
        </authorList>
    </citation>
    <scope>NUCLEOTIDE SEQUENCE</scope>
</reference>
<reference evidence="1" key="1">
    <citation type="submission" date="2014-11" db="EMBL/GenBank/DDBJ databases">
        <authorList>
            <person name="Amaro Gonzalez C."/>
        </authorList>
    </citation>
    <scope>NUCLEOTIDE SEQUENCE</scope>
</reference>